<evidence type="ECO:0000256" key="2">
    <source>
        <dbReference type="ARBA" id="ARBA00022643"/>
    </source>
</evidence>
<evidence type="ECO:0000259" key="6">
    <source>
        <dbReference type="Pfam" id="PF00296"/>
    </source>
</evidence>
<evidence type="ECO:0000313" key="8">
    <source>
        <dbReference type="Proteomes" id="UP000092582"/>
    </source>
</evidence>
<dbReference type="RefSeq" id="WP_066594164.1">
    <property type="nucleotide sequence ID" value="NZ_CP016282.1"/>
</dbReference>
<dbReference type="InterPro" id="IPR011251">
    <property type="entry name" value="Luciferase-like_dom"/>
</dbReference>
<accession>A0A1B1BHM6</accession>
<dbReference type="OrthoDB" id="3265338at2"/>
<keyword evidence="3" id="KW-0560">Oxidoreductase</keyword>
<evidence type="ECO:0000256" key="3">
    <source>
        <dbReference type="ARBA" id="ARBA00023002"/>
    </source>
</evidence>
<dbReference type="AlphaFoldDB" id="A0A1B1BHM6"/>
<organism evidence="7 8">
    <name type="scientific">Cryobacterium arcticum</name>
    <dbReference type="NCBI Taxonomy" id="670052"/>
    <lineage>
        <taxon>Bacteria</taxon>
        <taxon>Bacillati</taxon>
        <taxon>Actinomycetota</taxon>
        <taxon>Actinomycetes</taxon>
        <taxon>Micrococcales</taxon>
        <taxon>Microbacteriaceae</taxon>
        <taxon>Cryobacterium</taxon>
    </lineage>
</organism>
<keyword evidence="8" id="KW-1185">Reference proteome</keyword>
<evidence type="ECO:0000256" key="5">
    <source>
        <dbReference type="SAM" id="MobiDB-lite"/>
    </source>
</evidence>
<proteinExistence type="predicted"/>
<feature type="compositionally biased region" description="Low complexity" evidence="5">
    <location>
        <begin position="301"/>
        <end position="332"/>
    </location>
</feature>
<dbReference type="InterPro" id="IPR051260">
    <property type="entry name" value="Diverse_substr_monoxygenases"/>
</dbReference>
<name>A0A1B1BHM6_9MICO</name>
<dbReference type="STRING" id="670052.PA27867_1039"/>
<dbReference type="Pfam" id="PF00296">
    <property type="entry name" value="Bac_luciferase"/>
    <property type="match status" value="1"/>
</dbReference>
<reference evidence="7 8" key="1">
    <citation type="submission" date="2016-06" db="EMBL/GenBank/DDBJ databases">
        <title>Genome sequencing of Cryobacterium arcticum PAMC 27867.</title>
        <authorList>
            <person name="Lee J."/>
            <person name="Kim O.-S."/>
        </authorList>
    </citation>
    <scope>NUCLEOTIDE SEQUENCE [LARGE SCALE GENOMIC DNA]</scope>
    <source>
        <strain evidence="7 8">PAMC 27867</strain>
    </source>
</reference>
<evidence type="ECO:0000313" key="7">
    <source>
        <dbReference type="EMBL" id="ANP72006.1"/>
    </source>
</evidence>
<evidence type="ECO:0000256" key="1">
    <source>
        <dbReference type="ARBA" id="ARBA00022630"/>
    </source>
</evidence>
<keyword evidence="1" id="KW-0285">Flavoprotein</keyword>
<dbReference type="Proteomes" id="UP000092582">
    <property type="component" value="Chromosome 1"/>
</dbReference>
<keyword evidence="4 7" id="KW-0503">Monooxygenase</keyword>
<evidence type="ECO:0000256" key="4">
    <source>
        <dbReference type="ARBA" id="ARBA00023033"/>
    </source>
</evidence>
<gene>
    <name evidence="7" type="ORF">PA27867_1039</name>
</gene>
<protein>
    <submittedName>
        <fullName evidence="7">Putative monooxygenase</fullName>
    </submittedName>
</protein>
<feature type="region of interest" description="Disordered" evidence="5">
    <location>
        <begin position="295"/>
        <end position="332"/>
    </location>
</feature>
<feature type="domain" description="Luciferase-like" evidence="6">
    <location>
        <begin position="16"/>
        <end position="212"/>
    </location>
</feature>
<dbReference type="InterPro" id="IPR036661">
    <property type="entry name" value="Luciferase-like_sf"/>
</dbReference>
<sequence>MPSAEPTTPSPLVFWSVAGGDLRRRLDTIAQLDAAGVDAVLLAHESLAAADPILLAGAASRRAPRIGLIVALSPWLQPPFHTARALGTLDALTRGRAGWLVDAGPAPFSSTDDTARWNASGVTDPAELDRAAADYLTATAALWNSWEPGALIADVDAGQYVDPARVHVPHHRGEFFAVRGPLNMPRSPQGRPVIVARWPQGATDPDAASAAADLLVVNVEADVAAARLHAATVLLELTGTAATAPPRTTADGYLFSGIDDPALYGQVVHTVLPGLLPHRGRGGLLRERLGLPAPDFDWADPTQTPATTARARTAPARTAPARTASATTEDPA</sequence>
<dbReference type="GO" id="GO:0016705">
    <property type="term" value="F:oxidoreductase activity, acting on paired donors, with incorporation or reduction of molecular oxygen"/>
    <property type="evidence" value="ECO:0007669"/>
    <property type="project" value="InterPro"/>
</dbReference>
<dbReference type="PANTHER" id="PTHR30011">
    <property type="entry name" value="ALKANESULFONATE MONOOXYGENASE-RELATED"/>
    <property type="match status" value="1"/>
</dbReference>
<dbReference type="PATRIC" id="fig|670052.7.peg.1077"/>
<dbReference type="SUPFAM" id="SSF51679">
    <property type="entry name" value="Bacterial luciferase-like"/>
    <property type="match status" value="1"/>
</dbReference>
<dbReference type="Gene3D" id="3.20.20.30">
    <property type="entry name" value="Luciferase-like domain"/>
    <property type="match status" value="1"/>
</dbReference>
<dbReference type="EMBL" id="CP016282">
    <property type="protein sequence ID" value="ANP72006.1"/>
    <property type="molecule type" value="Genomic_DNA"/>
</dbReference>
<dbReference type="KEGG" id="cart:PA27867_1039"/>
<keyword evidence="2" id="KW-0288">FMN</keyword>
<dbReference type="PANTHER" id="PTHR30011:SF16">
    <property type="entry name" value="C2H2 FINGER DOMAIN TRANSCRIPTION FACTOR (EUROFUNG)-RELATED"/>
    <property type="match status" value="1"/>
</dbReference>
<dbReference type="GO" id="GO:0004497">
    <property type="term" value="F:monooxygenase activity"/>
    <property type="evidence" value="ECO:0007669"/>
    <property type="project" value="UniProtKB-KW"/>
</dbReference>